<dbReference type="Gene3D" id="3.40.50.1240">
    <property type="entry name" value="Phosphoglycerate mutase-like"/>
    <property type="match status" value="1"/>
</dbReference>
<dbReference type="EMBL" id="VCGU01000001">
    <property type="protein sequence ID" value="TRY80547.1"/>
    <property type="molecule type" value="Genomic_DNA"/>
</dbReference>
<dbReference type="GO" id="GO:0005829">
    <property type="term" value="C:cytosol"/>
    <property type="evidence" value="ECO:0007669"/>
    <property type="project" value="TreeGrafter"/>
</dbReference>
<dbReference type="OMA" id="ECVETHR"/>
<gene>
    <name evidence="3" type="ORF">TCAL_04798</name>
</gene>
<dbReference type="InterPro" id="IPR001345">
    <property type="entry name" value="PG/BPGM_mutase_AS"/>
</dbReference>
<comment type="caution">
    <text evidence="3">The sequence shown here is derived from an EMBL/GenBank/DDBJ whole genome shotgun (WGS) entry which is preliminary data.</text>
</comment>
<feature type="binding site" evidence="2">
    <location>
        <begin position="38"/>
        <end position="45"/>
    </location>
    <ligand>
        <name>substrate</name>
    </ligand>
</feature>
<evidence type="ECO:0000313" key="3">
    <source>
        <dbReference type="EMBL" id="TRY80547.1"/>
    </source>
</evidence>
<protein>
    <submittedName>
        <fullName evidence="3">Uncharacterized protein</fullName>
    </submittedName>
</protein>
<name>A0A553PS86_TIGCA</name>
<dbReference type="GO" id="GO:0006003">
    <property type="term" value="P:fructose 2,6-bisphosphate metabolic process"/>
    <property type="evidence" value="ECO:0007669"/>
    <property type="project" value="InterPro"/>
</dbReference>
<dbReference type="PANTHER" id="PTHR10606:SF65">
    <property type="entry name" value="6-PHOSPHOFRUCTO-2-KINASE_FRUCTOSE-2, 6-BISPHOSPHATASE-LIKE PROTEIN"/>
    <property type="match status" value="1"/>
</dbReference>
<dbReference type="PROSITE" id="PS00175">
    <property type="entry name" value="PG_MUTASE"/>
    <property type="match status" value="1"/>
</dbReference>
<dbReference type="SMART" id="SM00855">
    <property type="entry name" value="PGAM"/>
    <property type="match status" value="1"/>
</dbReference>
<dbReference type="Pfam" id="PF00300">
    <property type="entry name" value="His_Phos_1"/>
    <property type="match status" value="1"/>
</dbReference>
<evidence type="ECO:0000256" key="2">
    <source>
        <dbReference type="PIRSR" id="PIRSR613078-2"/>
    </source>
</evidence>
<dbReference type="PRINTS" id="PR00991">
    <property type="entry name" value="6PFRUCTKNASE"/>
</dbReference>
<dbReference type="InterPro" id="IPR029033">
    <property type="entry name" value="His_PPase_superfam"/>
</dbReference>
<dbReference type="InterPro" id="IPR013078">
    <property type="entry name" value="His_Pase_superF_clade-1"/>
</dbReference>
<dbReference type="STRING" id="6832.A0A553PS86"/>
<dbReference type="PANTHER" id="PTHR10606">
    <property type="entry name" value="6-PHOSPHOFRUCTO-2-KINASE/FRUCTOSE-2,6-BISPHOSPHATASE"/>
    <property type="match status" value="1"/>
</dbReference>
<dbReference type="SUPFAM" id="SSF53254">
    <property type="entry name" value="Phosphoglycerate mutase-like"/>
    <property type="match status" value="1"/>
</dbReference>
<organism evidence="3 4">
    <name type="scientific">Tigriopus californicus</name>
    <name type="common">Marine copepod</name>
    <dbReference type="NCBI Taxonomy" id="6832"/>
    <lineage>
        <taxon>Eukaryota</taxon>
        <taxon>Metazoa</taxon>
        <taxon>Ecdysozoa</taxon>
        <taxon>Arthropoda</taxon>
        <taxon>Crustacea</taxon>
        <taxon>Multicrustacea</taxon>
        <taxon>Hexanauplia</taxon>
        <taxon>Copepoda</taxon>
        <taxon>Harpacticoida</taxon>
        <taxon>Harpacticidae</taxon>
        <taxon>Tigriopus</taxon>
    </lineage>
</organism>
<sequence length="273" mass="30986">MEDGGTPLILQDSDAIFQLPLGLPLSNTPNGRILYLTRHGESMYNLENRIGGNPSLTDRGHEYALQLGGYVNGKLRISQVWTSQLIRTLQTSAYIQDIETKRIQKPELNEILSGIFDHLTYEEFKAQNPKEYRQRELNKLTYQYPSGESYLDLCSRIEPIMQAMDTKENLLVVCHQAVIRCILARFQRKAAIEIPYIKVPSHSLIKLTWVDGKNLMEVIPFDVASVSTHHAQSDPAALMSIKTISADMKKVSLEEAQRTEAKTKTNGIVERER</sequence>
<feature type="binding site" evidence="2">
    <location>
        <position position="87"/>
    </location>
    <ligand>
        <name>substrate</name>
    </ligand>
</feature>
<dbReference type="AlphaFoldDB" id="A0A553PS86"/>
<dbReference type="InterPro" id="IPR003094">
    <property type="entry name" value="6Pfruct_kin"/>
</dbReference>
<reference evidence="3 4" key="1">
    <citation type="journal article" date="2018" name="Nat. Ecol. Evol.">
        <title>Genomic signatures of mitonuclear coevolution across populations of Tigriopus californicus.</title>
        <authorList>
            <person name="Barreto F.S."/>
            <person name="Watson E.T."/>
            <person name="Lima T.G."/>
            <person name="Willett C.S."/>
            <person name="Edmands S."/>
            <person name="Li W."/>
            <person name="Burton R.S."/>
        </authorList>
    </citation>
    <scope>NUCLEOTIDE SEQUENCE [LARGE SCALE GENOMIC DNA]</scope>
    <source>
        <strain evidence="3 4">San Diego</strain>
    </source>
</reference>
<proteinExistence type="inferred from homology"/>
<dbReference type="CDD" id="cd07067">
    <property type="entry name" value="HP_PGM_like"/>
    <property type="match status" value="1"/>
</dbReference>
<evidence type="ECO:0000313" key="4">
    <source>
        <dbReference type="Proteomes" id="UP000318571"/>
    </source>
</evidence>
<evidence type="ECO:0000256" key="1">
    <source>
        <dbReference type="ARBA" id="ARBA00008408"/>
    </source>
</evidence>
<dbReference type="Proteomes" id="UP000318571">
    <property type="component" value="Chromosome 12"/>
</dbReference>
<dbReference type="GO" id="GO:0003873">
    <property type="term" value="F:6-phosphofructo-2-kinase activity"/>
    <property type="evidence" value="ECO:0007669"/>
    <property type="project" value="TreeGrafter"/>
</dbReference>
<dbReference type="GO" id="GO:0004331">
    <property type="term" value="F:fructose-2,6-bisphosphate 2-phosphatase activity"/>
    <property type="evidence" value="ECO:0007669"/>
    <property type="project" value="TreeGrafter"/>
</dbReference>
<keyword evidence="4" id="KW-1185">Reference proteome</keyword>
<dbReference type="GO" id="GO:0005524">
    <property type="term" value="F:ATP binding"/>
    <property type="evidence" value="ECO:0007669"/>
    <property type="project" value="InterPro"/>
</dbReference>
<accession>A0A553PS86</accession>
<comment type="similarity">
    <text evidence="1">In the C-terminal section; belongs to the phosphoglycerate mutase family.</text>
</comment>